<organism evidence="2 3">
    <name type="scientific">Janthinobacterium psychrotolerans</name>
    <dbReference type="NCBI Taxonomy" id="1747903"/>
    <lineage>
        <taxon>Bacteria</taxon>
        <taxon>Pseudomonadati</taxon>
        <taxon>Pseudomonadota</taxon>
        <taxon>Betaproteobacteria</taxon>
        <taxon>Burkholderiales</taxon>
        <taxon>Oxalobacteraceae</taxon>
        <taxon>Janthinobacterium</taxon>
    </lineage>
</organism>
<name>A0A1A7C381_9BURK</name>
<feature type="domain" description="CinA C-terminal" evidence="1">
    <location>
        <begin position="34"/>
        <end position="185"/>
    </location>
</feature>
<protein>
    <submittedName>
        <fullName evidence="2">Nicotinamide-nucleotide amidase</fullName>
        <ecNumber evidence="2">3.5.1.42</ecNumber>
    </submittedName>
</protein>
<reference evidence="2 3" key="1">
    <citation type="submission" date="2016-04" db="EMBL/GenBank/DDBJ databases">
        <title>Draft genome sequence of Janthinobacterium psychrotolerans sp. nov., isolated from freshwater sediments in Denmark.</title>
        <authorList>
            <person name="Gong X."/>
            <person name="Skrivergaard S."/>
            <person name="Korsgaard B.S."/>
            <person name="Schreiber L."/>
            <person name="Marshall I.P."/>
            <person name="Finster K."/>
            <person name="Schramm A."/>
        </authorList>
    </citation>
    <scope>NUCLEOTIDE SEQUENCE [LARGE SCALE GENOMIC DNA]</scope>
    <source>
        <strain evidence="2 3">S3-2</strain>
    </source>
</reference>
<dbReference type="EC" id="3.5.1.42" evidence="2"/>
<dbReference type="EMBL" id="LOCQ01000047">
    <property type="protein sequence ID" value="OBV40406.1"/>
    <property type="molecule type" value="Genomic_DNA"/>
</dbReference>
<dbReference type="InterPro" id="IPR008136">
    <property type="entry name" value="CinA_C"/>
</dbReference>
<dbReference type="Proteomes" id="UP000092713">
    <property type="component" value="Unassembled WGS sequence"/>
</dbReference>
<dbReference type="PATRIC" id="fig|1747903.4.peg.4040"/>
<gene>
    <name evidence="2" type="ORF">ASR47_101630</name>
</gene>
<keyword evidence="2" id="KW-0378">Hydrolase</keyword>
<accession>A0A1A7C381</accession>
<proteinExistence type="predicted"/>
<dbReference type="Pfam" id="PF02464">
    <property type="entry name" value="CinA"/>
    <property type="match status" value="1"/>
</dbReference>
<dbReference type="Gene3D" id="3.90.950.20">
    <property type="entry name" value="CinA-like"/>
    <property type="match status" value="1"/>
</dbReference>
<dbReference type="GO" id="GO:0019159">
    <property type="term" value="F:nicotinamide-nucleotide amidase activity"/>
    <property type="evidence" value="ECO:0007669"/>
    <property type="project" value="UniProtKB-EC"/>
</dbReference>
<evidence type="ECO:0000259" key="1">
    <source>
        <dbReference type="Pfam" id="PF02464"/>
    </source>
</evidence>
<dbReference type="SUPFAM" id="SSF142433">
    <property type="entry name" value="CinA-like"/>
    <property type="match status" value="1"/>
</dbReference>
<comment type="caution">
    <text evidence="2">The sequence shown here is derived from an EMBL/GenBank/DDBJ whole genome shotgun (WGS) entry which is preliminary data.</text>
</comment>
<dbReference type="InterPro" id="IPR036653">
    <property type="entry name" value="CinA-like_C"/>
</dbReference>
<keyword evidence="3" id="KW-1185">Reference proteome</keyword>
<dbReference type="STRING" id="1747903.ASR47_101630"/>
<evidence type="ECO:0000313" key="2">
    <source>
        <dbReference type="EMBL" id="OBV40406.1"/>
    </source>
</evidence>
<dbReference type="NCBIfam" id="TIGR00199">
    <property type="entry name" value="PncC_domain"/>
    <property type="match status" value="1"/>
</dbReference>
<evidence type="ECO:0000313" key="3">
    <source>
        <dbReference type="Proteomes" id="UP000092713"/>
    </source>
</evidence>
<dbReference type="AlphaFoldDB" id="A0A1A7C381"/>
<sequence>MRCVRLLRHNALCYSRHLPNCLSDPISMNKELVELARNVGQALHAKGKLLATAESCTGGGVAQAVTDIAGCSAWFERGFVTYTNVSKTEMLGVPAQLLASHGAVSEEVAAAMAQGALAHSTAQVAVATTGIAGPGGAVPGKPVGTVCFGWASAGAVHTERQVFAGDRQAVREQAVAHALQGLLRFI</sequence>